<organism evidence="2 3">
    <name type="scientific">Pegethrix bostrychoides GSE-TBD4-15B</name>
    <dbReference type="NCBI Taxonomy" id="2839662"/>
    <lineage>
        <taxon>Bacteria</taxon>
        <taxon>Bacillati</taxon>
        <taxon>Cyanobacteriota</taxon>
        <taxon>Cyanophyceae</taxon>
        <taxon>Oculatellales</taxon>
        <taxon>Oculatellaceae</taxon>
        <taxon>Pegethrix</taxon>
    </lineage>
</organism>
<dbReference type="Pfam" id="PF01936">
    <property type="entry name" value="NYN"/>
    <property type="match status" value="1"/>
</dbReference>
<name>A0A951PH63_9CYAN</name>
<evidence type="ECO:0000313" key="2">
    <source>
        <dbReference type="EMBL" id="MBW4468534.1"/>
    </source>
</evidence>
<feature type="domain" description="NYN" evidence="1">
    <location>
        <begin position="36"/>
        <end position="182"/>
    </location>
</feature>
<dbReference type="Gene3D" id="3.40.50.1010">
    <property type="entry name" value="5'-nuclease"/>
    <property type="match status" value="1"/>
</dbReference>
<evidence type="ECO:0000313" key="3">
    <source>
        <dbReference type="Proteomes" id="UP000707356"/>
    </source>
</evidence>
<dbReference type="EMBL" id="JAHHHV010000090">
    <property type="protein sequence ID" value="MBW4468534.1"/>
    <property type="molecule type" value="Genomic_DNA"/>
</dbReference>
<dbReference type="Proteomes" id="UP000707356">
    <property type="component" value="Unassembled WGS sequence"/>
</dbReference>
<dbReference type="GO" id="GO:0004540">
    <property type="term" value="F:RNA nuclease activity"/>
    <property type="evidence" value="ECO:0007669"/>
    <property type="project" value="InterPro"/>
</dbReference>
<gene>
    <name evidence="2" type="ORF">KME07_24170</name>
</gene>
<sequence>MIQLVPSRSLSSSAQGHSAHELLQESHKIERLDRGRVVVFIDGASIFYAAMQMEIEIDYSRLLGRLTNGGHLIHAHFYTGVDPNNDKQQGFLHWMRCNGYRVISRDLTQMSGSKKANLNVEIAIDMMRLVPYCDTMILVSGDGELTPALTFITNQGVQSEVVGLRSMISEQLINLADYYTDLAMIRQQIQKRMAY</sequence>
<dbReference type="InterPro" id="IPR021139">
    <property type="entry name" value="NYN"/>
</dbReference>
<dbReference type="PANTHER" id="PTHR35458:SF8">
    <property type="entry name" value="SLR0650 PROTEIN"/>
    <property type="match status" value="1"/>
</dbReference>
<dbReference type="CDD" id="cd10911">
    <property type="entry name" value="PIN_LabA"/>
    <property type="match status" value="1"/>
</dbReference>
<reference evidence="2" key="2">
    <citation type="journal article" date="2022" name="Microbiol. Resour. Announc.">
        <title>Metagenome Sequencing to Explore Phylogenomics of Terrestrial Cyanobacteria.</title>
        <authorList>
            <person name="Ward R.D."/>
            <person name="Stajich J.E."/>
            <person name="Johansen J.R."/>
            <person name="Huntemann M."/>
            <person name="Clum A."/>
            <person name="Foster B."/>
            <person name="Foster B."/>
            <person name="Roux S."/>
            <person name="Palaniappan K."/>
            <person name="Varghese N."/>
            <person name="Mukherjee S."/>
            <person name="Reddy T.B.K."/>
            <person name="Daum C."/>
            <person name="Copeland A."/>
            <person name="Chen I.A."/>
            <person name="Ivanova N.N."/>
            <person name="Kyrpides N.C."/>
            <person name="Shapiro N."/>
            <person name="Eloe-Fadrosh E.A."/>
            <person name="Pietrasiak N."/>
        </authorList>
    </citation>
    <scope>NUCLEOTIDE SEQUENCE</scope>
    <source>
        <strain evidence="2">GSE-TBD4-15B</strain>
    </source>
</reference>
<dbReference type="PANTHER" id="PTHR35458">
    <property type="entry name" value="SLR0755 PROTEIN"/>
    <property type="match status" value="1"/>
</dbReference>
<protein>
    <submittedName>
        <fullName evidence="2">NYN domain-containing protein</fullName>
    </submittedName>
</protein>
<proteinExistence type="predicted"/>
<reference evidence="2" key="1">
    <citation type="submission" date="2021-05" db="EMBL/GenBank/DDBJ databases">
        <authorList>
            <person name="Pietrasiak N."/>
            <person name="Ward R."/>
            <person name="Stajich J.E."/>
            <person name="Kurbessoian T."/>
        </authorList>
    </citation>
    <scope>NUCLEOTIDE SEQUENCE</scope>
    <source>
        <strain evidence="2">GSE-TBD4-15B</strain>
    </source>
</reference>
<evidence type="ECO:0000259" key="1">
    <source>
        <dbReference type="Pfam" id="PF01936"/>
    </source>
</evidence>
<comment type="caution">
    <text evidence="2">The sequence shown here is derived from an EMBL/GenBank/DDBJ whole genome shotgun (WGS) entry which is preliminary data.</text>
</comment>
<dbReference type="InterPro" id="IPR047140">
    <property type="entry name" value="LabA"/>
</dbReference>
<dbReference type="AlphaFoldDB" id="A0A951PH63"/>
<accession>A0A951PH63</accession>